<gene>
    <name evidence="3" type="ORF">H9728_02605</name>
</gene>
<feature type="transmembrane region" description="Helical" evidence="1">
    <location>
        <begin position="672"/>
        <end position="696"/>
    </location>
</feature>
<keyword evidence="1" id="KW-0472">Membrane</keyword>
<reference evidence="3" key="2">
    <citation type="submission" date="2021-04" db="EMBL/GenBank/DDBJ databases">
        <authorList>
            <person name="Gilroy R."/>
        </authorList>
    </citation>
    <scope>NUCLEOTIDE SEQUENCE</scope>
    <source>
        <strain evidence="3">CHK199-9574</strain>
    </source>
</reference>
<keyword evidence="1" id="KW-1133">Transmembrane helix</keyword>
<evidence type="ECO:0000256" key="1">
    <source>
        <dbReference type="SAM" id="Phobius"/>
    </source>
</evidence>
<comment type="caution">
    <text evidence="3">The sequence shown here is derived from an EMBL/GenBank/DDBJ whole genome shotgun (WGS) entry which is preliminary data.</text>
</comment>
<dbReference type="Proteomes" id="UP000824135">
    <property type="component" value="Unassembled WGS sequence"/>
</dbReference>
<organism evidence="3 4">
    <name type="scientific">Candidatus Borkfalkia excrementavium</name>
    <dbReference type="NCBI Taxonomy" id="2838505"/>
    <lineage>
        <taxon>Bacteria</taxon>
        <taxon>Bacillati</taxon>
        <taxon>Bacillota</taxon>
        <taxon>Clostridia</taxon>
        <taxon>Christensenellales</taxon>
        <taxon>Christensenellaceae</taxon>
        <taxon>Candidatus Borkfalkia</taxon>
    </lineage>
</organism>
<feature type="chain" id="PRO_5038564199" description="DUF5050 domain-containing protein" evidence="2">
    <location>
        <begin position="27"/>
        <end position="702"/>
    </location>
</feature>
<evidence type="ECO:0000313" key="3">
    <source>
        <dbReference type="EMBL" id="HIY77912.1"/>
    </source>
</evidence>
<proteinExistence type="predicted"/>
<accession>A0A9D2CGA6</accession>
<evidence type="ECO:0008006" key="5">
    <source>
        <dbReference type="Google" id="ProtNLM"/>
    </source>
</evidence>
<dbReference type="EMBL" id="DXCO01000020">
    <property type="protein sequence ID" value="HIY77912.1"/>
    <property type="molecule type" value="Genomic_DNA"/>
</dbReference>
<keyword evidence="2" id="KW-0732">Signal</keyword>
<dbReference type="AlphaFoldDB" id="A0A9D2CGA6"/>
<feature type="signal peptide" evidence="2">
    <location>
        <begin position="1"/>
        <end position="26"/>
    </location>
</feature>
<dbReference type="PROSITE" id="PS51257">
    <property type="entry name" value="PROKAR_LIPOPROTEIN"/>
    <property type="match status" value="1"/>
</dbReference>
<evidence type="ECO:0000313" key="4">
    <source>
        <dbReference type="Proteomes" id="UP000824135"/>
    </source>
</evidence>
<reference evidence="3" key="1">
    <citation type="journal article" date="2021" name="PeerJ">
        <title>Extensive microbial diversity within the chicken gut microbiome revealed by metagenomics and culture.</title>
        <authorList>
            <person name="Gilroy R."/>
            <person name="Ravi A."/>
            <person name="Getino M."/>
            <person name="Pursley I."/>
            <person name="Horton D.L."/>
            <person name="Alikhan N.F."/>
            <person name="Baker D."/>
            <person name="Gharbi K."/>
            <person name="Hall N."/>
            <person name="Watson M."/>
            <person name="Adriaenssens E.M."/>
            <person name="Foster-Nyarko E."/>
            <person name="Jarju S."/>
            <person name="Secka A."/>
            <person name="Antonio M."/>
            <person name="Oren A."/>
            <person name="Chaudhuri R.R."/>
            <person name="La Ragione R."/>
            <person name="Hildebrand F."/>
            <person name="Pallen M.J."/>
        </authorList>
    </citation>
    <scope>NUCLEOTIDE SEQUENCE</scope>
    <source>
        <strain evidence="3">CHK199-9574</strain>
    </source>
</reference>
<protein>
    <recommendedName>
        <fullName evidence="5">DUF5050 domain-containing protein</fullName>
    </recommendedName>
</protein>
<keyword evidence="1" id="KW-0812">Transmembrane</keyword>
<sequence length="702" mass="77313">MLYMRKTGKKIFAAILALMLALALFAGCGGSFTSDPLGGDISGEVTSNGGFVVQKGNYIYFINGVESYTADNTYGDVVKGSLQRIHKDDLEKGDFDKSETVVPLLVVSQDYTSGFYIYGDRIYYATPTSTKNKDGDVENSYLDFKSSALDGSSTMKDYYFRVDDNATVFRYVEEEGTVYCLYVDSSETEIHSYNTATGKDTVLVKDYSEYLFDSDDLGNPTVYYTMAVQRNYGYPDTAAELYQQVYKVNASATEEDAYDLDLSDYVDKDTGEEMEYINLGRIVYDGIGSLDQPTPFNHDLADGVTRSSLGFTYDLVKYSNGGLYFTPSLALASDVSGTSSLYYLSDATLSEKMTAGSWNSISANPTDSNAGDNVKIALGTDEASDSALFYTADGSHYYIYASGSEIVRVKVDSSAADGKAESVSIAKNLTSSSDSSSDSSSEETTSATLLFRDGDYLYFSMTGTNGNALYRVNYTGTADQYKNLNMTDEYRPVQYLAVDYSSGWYTPEIVNGYLFFANAESYAEDYIYAMKNPEINGTEEEDGLVALNKKYQDVMDVIDAISENYSDAGNAAKYYFYTQDLETITDTDGKHASEYTEDDLAIVQAFAECTQYSNSIDASILKDDSGAWNYQSYYYKVIGKVTSDDADSIADTMEGALLLSEEEENASDGWTWQWAAIFVPVGVVVVAGVVVTIILVKKKRRK</sequence>
<name>A0A9D2CGA6_9FIRM</name>
<evidence type="ECO:0000256" key="2">
    <source>
        <dbReference type="SAM" id="SignalP"/>
    </source>
</evidence>